<accession>A0ABD1ZG85</accession>
<evidence type="ECO:0000313" key="12">
    <source>
        <dbReference type="Proteomes" id="UP001605036"/>
    </source>
</evidence>
<dbReference type="PANTHER" id="PTHR12170:SF2">
    <property type="entry name" value="E3 UBIQUITIN-PROTEIN TRANSFERASE MAEA"/>
    <property type="match status" value="1"/>
</dbReference>
<feature type="domain" description="CTLH" evidence="9">
    <location>
        <begin position="174"/>
        <end position="231"/>
    </location>
</feature>
<evidence type="ECO:0000256" key="6">
    <source>
        <dbReference type="PROSITE-ProRule" id="PRU01215"/>
    </source>
</evidence>
<sequence length="410" mass="46913">MMDGENASNGITPAPAPGPSPAVRLDDHLAESVKLEHQLLRVPCEHLKKTLRATTRLVEKEVSAVVAGVAEAVDKEMSKEEVVRHFTSLVSRLQGLKRKLDESNKNEQEQVQRCRARLDHLSILRFGSKEAQKKWTHARVERILVDYMLRSSYYETAVKLAESANIQDLTDIDILLDARKVFEALERRDCSEALAWCAENKSKLRKSKSKFEFKLRLQEFIELVRAEKMIEAITYARKHLAPWGNTSMKELQQAMATLAFRSNTECASYKMLFDVKQWDSLVQQFTQEFYKMYGMTVEPLLHIHLQAGLSALKTPACYEEGCSKEDPLQQENFRKLAEPLPFSKRVHSKLVCYITKELMDEDNPPLVLPNGYVYSRKAMEEMAKSNQGRVTCPRTGLTFNFSELAKAYIS</sequence>
<dbReference type="InterPro" id="IPR013144">
    <property type="entry name" value="CRA_dom"/>
</dbReference>
<evidence type="ECO:0000259" key="9">
    <source>
        <dbReference type="PROSITE" id="PS50897"/>
    </source>
</evidence>
<dbReference type="AlphaFoldDB" id="A0ABD1ZG85"/>
<feature type="coiled-coil region" evidence="7">
    <location>
        <begin position="90"/>
        <end position="117"/>
    </location>
</feature>
<dbReference type="Pfam" id="PF10607">
    <property type="entry name" value="CTLH"/>
    <property type="match status" value="1"/>
</dbReference>
<evidence type="ECO:0000256" key="3">
    <source>
        <dbReference type="ARBA" id="ARBA00022723"/>
    </source>
</evidence>
<keyword evidence="2" id="KW-0963">Cytoplasm</keyword>
<protein>
    <recommendedName>
        <fullName evidence="13">Macrophage erythroblast attacher</fullName>
    </recommendedName>
</protein>
<feature type="domain" description="RING-Gid-type" evidence="10">
    <location>
        <begin position="322"/>
        <end position="395"/>
    </location>
</feature>
<dbReference type="InterPro" id="IPR045098">
    <property type="entry name" value="Fyv10_fam"/>
</dbReference>
<dbReference type="InterPro" id="IPR013083">
    <property type="entry name" value="Znf_RING/FYVE/PHD"/>
</dbReference>
<dbReference type="GO" id="GO:0005737">
    <property type="term" value="C:cytoplasm"/>
    <property type="evidence" value="ECO:0007669"/>
    <property type="project" value="UniProtKB-SubCell"/>
</dbReference>
<dbReference type="Pfam" id="PF13445">
    <property type="entry name" value="zf-RING_UBOX"/>
    <property type="match status" value="1"/>
</dbReference>
<dbReference type="InterPro" id="IPR044063">
    <property type="entry name" value="ZF_RING_GID"/>
</dbReference>
<evidence type="ECO:0000256" key="8">
    <source>
        <dbReference type="SAM" id="MobiDB-lite"/>
    </source>
</evidence>
<gene>
    <name evidence="11" type="ORF">R1flu_018463</name>
</gene>
<proteinExistence type="predicted"/>
<evidence type="ECO:0000256" key="7">
    <source>
        <dbReference type="SAM" id="Coils"/>
    </source>
</evidence>
<reference evidence="11 12" key="1">
    <citation type="submission" date="2024-09" db="EMBL/GenBank/DDBJ databases">
        <title>Chromosome-scale assembly of Riccia fluitans.</title>
        <authorList>
            <person name="Paukszto L."/>
            <person name="Sawicki J."/>
            <person name="Karawczyk K."/>
            <person name="Piernik-Szablinska J."/>
            <person name="Szczecinska M."/>
            <person name="Mazdziarz M."/>
        </authorList>
    </citation>
    <scope>NUCLEOTIDE SEQUENCE [LARGE SCALE GENOMIC DNA]</scope>
    <source>
        <strain evidence="11">Rf_01</strain>
        <tissue evidence="11">Aerial parts of the thallus</tissue>
    </source>
</reference>
<keyword evidence="4 6" id="KW-0863">Zinc-finger</keyword>
<dbReference type="PROSITE" id="PS50896">
    <property type="entry name" value="LISH"/>
    <property type="match status" value="1"/>
</dbReference>
<dbReference type="InterPro" id="IPR027370">
    <property type="entry name" value="Znf-RING_euk"/>
</dbReference>
<feature type="compositionally biased region" description="Polar residues" evidence="8">
    <location>
        <begin position="1"/>
        <end position="11"/>
    </location>
</feature>
<evidence type="ECO:0000256" key="5">
    <source>
        <dbReference type="ARBA" id="ARBA00022833"/>
    </source>
</evidence>
<comment type="subcellular location">
    <subcellularLocation>
        <location evidence="1">Cytoplasm</location>
    </subcellularLocation>
</comment>
<evidence type="ECO:0000259" key="10">
    <source>
        <dbReference type="PROSITE" id="PS51867"/>
    </source>
</evidence>
<dbReference type="Gene3D" id="3.30.40.10">
    <property type="entry name" value="Zinc/RING finger domain, C3HC4 (zinc finger)"/>
    <property type="match status" value="1"/>
</dbReference>
<keyword evidence="12" id="KW-1185">Reference proteome</keyword>
<dbReference type="EMBL" id="JBHFFA010000001">
    <property type="protein sequence ID" value="KAL2650335.1"/>
    <property type="molecule type" value="Genomic_DNA"/>
</dbReference>
<evidence type="ECO:0008006" key="13">
    <source>
        <dbReference type="Google" id="ProtNLM"/>
    </source>
</evidence>
<comment type="caution">
    <text evidence="11">The sequence shown here is derived from an EMBL/GenBank/DDBJ whole genome shotgun (WGS) entry which is preliminary data.</text>
</comment>
<keyword evidence="3" id="KW-0479">Metal-binding</keyword>
<dbReference type="SMART" id="SM00668">
    <property type="entry name" value="CTLH"/>
    <property type="match status" value="1"/>
</dbReference>
<dbReference type="PROSITE" id="PS50897">
    <property type="entry name" value="CTLH"/>
    <property type="match status" value="1"/>
</dbReference>
<dbReference type="SUPFAM" id="SSF57850">
    <property type="entry name" value="RING/U-box"/>
    <property type="match status" value="1"/>
</dbReference>
<evidence type="ECO:0000256" key="4">
    <source>
        <dbReference type="ARBA" id="ARBA00022771"/>
    </source>
</evidence>
<dbReference type="GO" id="GO:0008270">
    <property type="term" value="F:zinc ion binding"/>
    <property type="evidence" value="ECO:0007669"/>
    <property type="project" value="UniProtKB-KW"/>
</dbReference>
<dbReference type="Proteomes" id="UP001605036">
    <property type="component" value="Unassembled WGS sequence"/>
</dbReference>
<dbReference type="InterPro" id="IPR006595">
    <property type="entry name" value="CTLH_C"/>
</dbReference>
<keyword evidence="7" id="KW-0175">Coiled coil</keyword>
<dbReference type="CDD" id="cd16659">
    <property type="entry name" value="RING-Ubox_Emp"/>
    <property type="match status" value="1"/>
</dbReference>
<evidence type="ECO:0000256" key="1">
    <source>
        <dbReference type="ARBA" id="ARBA00004496"/>
    </source>
</evidence>
<dbReference type="PANTHER" id="PTHR12170">
    <property type="entry name" value="MACROPHAGE ERYTHROBLAST ATTACHER-RELATED"/>
    <property type="match status" value="1"/>
</dbReference>
<dbReference type="InterPro" id="IPR006594">
    <property type="entry name" value="LisH"/>
</dbReference>
<dbReference type="PROSITE" id="PS51867">
    <property type="entry name" value="ZF_RING_GID"/>
    <property type="match status" value="1"/>
</dbReference>
<evidence type="ECO:0000313" key="11">
    <source>
        <dbReference type="EMBL" id="KAL2650335.1"/>
    </source>
</evidence>
<keyword evidence="5" id="KW-0862">Zinc</keyword>
<dbReference type="InterPro" id="IPR024964">
    <property type="entry name" value="CTLH/CRA"/>
</dbReference>
<evidence type="ECO:0000256" key="2">
    <source>
        <dbReference type="ARBA" id="ARBA00022490"/>
    </source>
</evidence>
<feature type="region of interest" description="Disordered" evidence="8">
    <location>
        <begin position="1"/>
        <end position="23"/>
    </location>
</feature>
<feature type="zinc finger region" description="RING-Gid-type" evidence="6">
    <location>
        <begin position="322"/>
        <end position="395"/>
    </location>
</feature>
<dbReference type="SMART" id="SM00757">
    <property type="entry name" value="CRA"/>
    <property type="match status" value="1"/>
</dbReference>
<name>A0ABD1ZG85_9MARC</name>
<organism evidence="11 12">
    <name type="scientific">Riccia fluitans</name>
    <dbReference type="NCBI Taxonomy" id="41844"/>
    <lineage>
        <taxon>Eukaryota</taxon>
        <taxon>Viridiplantae</taxon>
        <taxon>Streptophyta</taxon>
        <taxon>Embryophyta</taxon>
        <taxon>Marchantiophyta</taxon>
        <taxon>Marchantiopsida</taxon>
        <taxon>Marchantiidae</taxon>
        <taxon>Marchantiales</taxon>
        <taxon>Ricciaceae</taxon>
        <taxon>Riccia</taxon>
    </lineage>
</organism>